<proteinExistence type="predicted"/>
<keyword evidence="1" id="KW-0677">Repeat</keyword>
<gene>
    <name evidence="2" type="ORF">BSTOLATCC_MIC58230</name>
</gene>
<evidence type="ECO:0000313" key="3">
    <source>
        <dbReference type="Proteomes" id="UP001162131"/>
    </source>
</evidence>
<protein>
    <submittedName>
        <fullName evidence="2">Uncharacterized protein</fullName>
    </submittedName>
</protein>
<dbReference type="PANTHER" id="PTHR10648:SF1">
    <property type="entry name" value="SERINE_THREONINE-PROTEIN PHOSPHATASE 4 REGULATORY SUBUNIT 1"/>
    <property type="match status" value="1"/>
</dbReference>
<evidence type="ECO:0000256" key="1">
    <source>
        <dbReference type="ARBA" id="ARBA00022737"/>
    </source>
</evidence>
<dbReference type="PANTHER" id="PTHR10648">
    <property type="entry name" value="SERINE/THREONINE-PROTEIN PHOSPHATASE PP2A 65 KDA REGULATORY SUBUNIT"/>
    <property type="match status" value="1"/>
</dbReference>
<accession>A0AAU9KHC9</accession>
<keyword evidence="3" id="KW-1185">Reference proteome</keyword>
<dbReference type="GO" id="GO:0019888">
    <property type="term" value="F:protein phosphatase regulator activity"/>
    <property type="evidence" value="ECO:0007669"/>
    <property type="project" value="TreeGrafter"/>
</dbReference>
<dbReference type="EMBL" id="CAJZBQ010000056">
    <property type="protein sequence ID" value="CAG9333417.1"/>
    <property type="molecule type" value="Genomic_DNA"/>
</dbReference>
<dbReference type="AlphaFoldDB" id="A0AAU9KHC9"/>
<dbReference type="SUPFAM" id="SSF48371">
    <property type="entry name" value="ARM repeat"/>
    <property type="match status" value="1"/>
</dbReference>
<dbReference type="Proteomes" id="UP001162131">
    <property type="component" value="Unassembled WGS sequence"/>
</dbReference>
<sequence>MEFSTRTDISINLPIGSALDQDDWNGPGVVNFPRSTGDLSIDFALFKISQYAISTSISDRIKFTRNLPELLQQLGKSSKDSAFNVFSQIIEDQPEIKTEFALQLPHLADIFIKEMHSYSDVVEQILPCLDKLFCDPDSEVIKGACDAAIKLTPIVEKDEREGVILTLVLRLIHDEEEENKLKGFTALKDIIPYITSDICEHFVIPEIASFAADPIVKIRKFVAYCVPKTAKQVAKPALLDKLLNIYITLSNDPIWGVRKSCVEGFSLMIQVYNEEAQANILQLRFIEMMKDKSNSVKQATLLQLGEIIAYTKGALLPAILDQFVGLSQNNTCKGEFQHHCAYYFPGILQILGPETWNILSGSYFQLCSEGENIAKKSIARSIHEVAKVIGPEAASNDLIKVYKGMFLETCPAKSIALDNLANFLKYIKEESRPVFLQYIKKNSKNGNWRTRHAIAKQLEDLVDLYPISIIIGDLWPIIFDLCKDKIAKIRDEAALGLGRAGALILSSDKKEEISRAIKSFAIDPSYTNRLIFSQAALHLVDLPDFQSLFAEELSNAANDPVPNIRIACSLVVKKGHKKYPTNEYWLGLNTAMSHDFDADVRWNITGKYEDNRGVNILRPAPKMPPVLTPPILRPIMADNDIIEIISFSCSGASLEFEALKDTIRPDWSGFVENIRISSVTISELLIES</sequence>
<dbReference type="Gene3D" id="1.25.10.10">
    <property type="entry name" value="Leucine-rich Repeat Variant"/>
    <property type="match status" value="1"/>
</dbReference>
<comment type="caution">
    <text evidence="2">The sequence shown here is derived from an EMBL/GenBank/DDBJ whole genome shotgun (WGS) entry which is preliminary data.</text>
</comment>
<dbReference type="InterPro" id="IPR016024">
    <property type="entry name" value="ARM-type_fold"/>
</dbReference>
<name>A0AAU9KHC9_9CILI</name>
<dbReference type="GO" id="GO:0005737">
    <property type="term" value="C:cytoplasm"/>
    <property type="evidence" value="ECO:0007669"/>
    <property type="project" value="TreeGrafter"/>
</dbReference>
<organism evidence="2 3">
    <name type="scientific">Blepharisma stoltei</name>
    <dbReference type="NCBI Taxonomy" id="1481888"/>
    <lineage>
        <taxon>Eukaryota</taxon>
        <taxon>Sar</taxon>
        <taxon>Alveolata</taxon>
        <taxon>Ciliophora</taxon>
        <taxon>Postciliodesmatophora</taxon>
        <taxon>Heterotrichea</taxon>
        <taxon>Heterotrichida</taxon>
        <taxon>Blepharismidae</taxon>
        <taxon>Blepharisma</taxon>
    </lineage>
</organism>
<dbReference type="InterPro" id="IPR011989">
    <property type="entry name" value="ARM-like"/>
</dbReference>
<dbReference type="InterPro" id="IPR051023">
    <property type="entry name" value="PP2A_Regulatory_Subunit_A"/>
</dbReference>
<evidence type="ECO:0000313" key="2">
    <source>
        <dbReference type="EMBL" id="CAG9333417.1"/>
    </source>
</evidence>
<reference evidence="2" key="1">
    <citation type="submission" date="2021-09" db="EMBL/GenBank/DDBJ databases">
        <authorList>
            <consortium name="AG Swart"/>
            <person name="Singh M."/>
            <person name="Singh A."/>
            <person name="Seah K."/>
            <person name="Emmerich C."/>
        </authorList>
    </citation>
    <scope>NUCLEOTIDE SEQUENCE</scope>
    <source>
        <strain evidence="2">ATCC30299</strain>
    </source>
</reference>